<dbReference type="EMBL" id="JH717905">
    <property type="protein sequence ID" value="EWZ33533.1"/>
    <property type="molecule type" value="Genomic_DNA"/>
</dbReference>
<dbReference type="Proteomes" id="UP000030766">
    <property type="component" value="Unassembled WGS sequence"/>
</dbReference>
<organism evidence="1">
    <name type="scientific">Fusarium oxysporum Fo47</name>
    <dbReference type="NCBI Taxonomy" id="660027"/>
    <lineage>
        <taxon>Eukaryota</taxon>
        <taxon>Fungi</taxon>
        <taxon>Dikarya</taxon>
        <taxon>Ascomycota</taxon>
        <taxon>Pezizomycotina</taxon>
        <taxon>Sordariomycetes</taxon>
        <taxon>Hypocreomycetidae</taxon>
        <taxon>Hypocreales</taxon>
        <taxon>Nectriaceae</taxon>
        <taxon>Fusarium</taxon>
        <taxon>Fusarium oxysporum species complex</taxon>
    </lineage>
</organism>
<gene>
    <name evidence="1" type="ORF">FOZG_13253</name>
</gene>
<name>W9JWC4_FUSOX</name>
<accession>W9JWC4</accession>
<dbReference type="AlphaFoldDB" id="W9JWC4"/>
<proteinExistence type="predicted"/>
<reference evidence="1" key="1">
    <citation type="submission" date="2011-06" db="EMBL/GenBank/DDBJ databases">
        <title>The Genome Sequence of Fusarium oxysporum Fo47.</title>
        <authorList>
            <consortium name="The Broad Institute Genome Sequencing Platform"/>
            <person name="Ma L.-J."/>
            <person name="Gale L.R."/>
            <person name="Schwartz D.C."/>
            <person name="Zhou S."/>
            <person name="Corby-Kistler H."/>
            <person name="Young S.K."/>
            <person name="Zeng Q."/>
            <person name="Gargeya S."/>
            <person name="Fitzgerald M."/>
            <person name="Haas B."/>
            <person name="Abouelleil A."/>
            <person name="Alvarado L."/>
            <person name="Arachchi H.M."/>
            <person name="Berlin A."/>
            <person name="Brown A."/>
            <person name="Chapman S.B."/>
            <person name="Chen Z."/>
            <person name="Dunbar C."/>
            <person name="Freedman E."/>
            <person name="Gearin G."/>
            <person name="Gellesch M."/>
            <person name="Goldberg J."/>
            <person name="Griggs A."/>
            <person name="Gujja S."/>
            <person name="Heiman D."/>
            <person name="Howarth C."/>
            <person name="Larson L."/>
            <person name="Lui A."/>
            <person name="MacDonald P.J.P."/>
            <person name="Mehta T."/>
            <person name="Montmayeur A."/>
            <person name="Murphy C."/>
            <person name="Neiman D."/>
            <person name="Pearson M."/>
            <person name="Priest M."/>
            <person name="Roberts A."/>
            <person name="Saif S."/>
            <person name="Shea T."/>
            <person name="Shenoy N."/>
            <person name="Sisk P."/>
            <person name="Stolte C."/>
            <person name="Sykes S."/>
            <person name="Wortman J."/>
            <person name="Nusbaum C."/>
            <person name="Birren B."/>
        </authorList>
    </citation>
    <scope>NUCLEOTIDE SEQUENCE [LARGE SCALE GENOMIC DNA]</scope>
    <source>
        <strain evidence="1">Fo47</strain>
    </source>
</reference>
<evidence type="ECO:0000313" key="1">
    <source>
        <dbReference type="EMBL" id="EWZ33533.1"/>
    </source>
</evidence>
<sequence>MSIVEVCVCYRPAGIALAGNRRLIQKPSLLLKS</sequence>
<protein>
    <submittedName>
        <fullName evidence="1">Uncharacterized protein</fullName>
    </submittedName>
</protein>
<reference evidence="1" key="2">
    <citation type="submission" date="2012-06" db="EMBL/GenBank/DDBJ databases">
        <title>Annotation of the Genome Sequence of Fusarium oxysporum Fo47.</title>
        <authorList>
            <consortium name="The Broad Institute Genomics Platform"/>
            <person name="Ma L.-J."/>
            <person name="Corby-Kistler H."/>
            <person name="Broz K."/>
            <person name="Gale L.R."/>
            <person name="Jonkers W."/>
            <person name="O'Donnell K."/>
            <person name="Ploetz R."/>
            <person name="Steinberg C."/>
            <person name="Schwartz D.C."/>
            <person name="VanEtten H."/>
            <person name="Zhou S."/>
            <person name="Young S.K."/>
            <person name="Zeng Q."/>
            <person name="Gargeya S."/>
            <person name="Fitzgerald M."/>
            <person name="Abouelleil A."/>
            <person name="Alvarado L."/>
            <person name="Chapman S.B."/>
            <person name="Gainer-Dewar J."/>
            <person name="Goldberg J."/>
            <person name="Griggs A."/>
            <person name="Gujja S."/>
            <person name="Hansen M."/>
            <person name="Howarth C."/>
            <person name="Imamovic A."/>
            <person name="Ireland A."/>
            <person name="Larimer J."/>
            <person name="McCowan C."/>
            <person name="Murphy C."/>
            <person name="Pearson M."/>
            <person name="Poon T.W."/>
            <person name="Priest M."/>
            <person name="Roberts A."/>
            <person name="Saif S."/>
            <person name="Shea T."/>
            <person name="Sykes S."/>
            <person name="Wortman J."/>
            <person name="Nusbaum C."/>
            <person name="Birren B."/>
        </authorList>
    </citation>
    <scope>NUCLEOTIDE SEQUENCE</scope>
    <source>
        <strain evidence="1">Fo47</strain>
    </source>
</reference>
<dbReference type="VEuPathDB" id="FungiDB:FOZG_13253"/>
<dbReference type="HOGENOM" id="CLU_3384798_0_0_1"/>